<evidence type="ECO:0000256" key="4">
    <source>
        <dbReference type="ARBA" id="ARBA00011738"/>
    </source>
</evidence>
<dbReference type="InterPro" id="IPR000257">
    <property type="entry name" value="Uroporphyrinogen_deCOase"/>
</dbReference>
<evidence type="ECO:0000256" key="6">
    <source>
        <dbReference type="ARBA" id="ARBA00022490"/>
    </source>
</evidence>
<reference evidence="15" key="1">
    <citation type="journal article" date="2020" name="mSystems">
        <title>Genome- and Community-Level Interaction Insights into Carbon Utilization and Element Cycling Functions of Hydrothermarchaeota in Hydrothermal Sediment.</title>
        <authorList>
            <person name="Zhou Z."/>
            <person name="Liu Y."/>
            <person name="Xu W."/>
            <person name="Pan J."/>
            <person name="Luo Z.H."/>
            <person name="Li M."/>
        </authorList>
    </citation>
    <scope>NUCLEOTIDE SEQUENCE [LARGE SCALE GENOMIC DNA]</scope>
    <source>
        <strain evidence="15">SpSt-222</strain>
    </source>
</reference>
<dbReference type="HAMAP" id="MF_00218">
    <property type="entry name" value="URO_D"/>
    <property type="match status" value="1"/>
</dbReference>
<feature type="binding site" evidence="10">
    <location>
        <position position="204"/>
    </location>
    <ligand>
        <name>substrate</name>
    </ligand>
</feature>
<keyword evidence="6 10" id="KW-0963">Cytoplasm</keyword>
<evidence type="ECO:0000259" key="13">
    <source>
        <dbReference type="PROSITE" id="PS00906"/>
    </source>
</evidence>
<dbReference type="AlphaFoldDB" id="A0A7C1JYV2"/>
<comment type="similarity">
    <text evidence="3 10 12">Belongs to the uroporphyrinogen decarboxylase family.</text>
</comment>
<feature type="binding site" evidence="10">
    <location>
        <begin position="24"/>
        <end position="28"/>
    </location>
    <ligand>
        <name>substrate</name>
    </ligand>
</feature>
<evidence type="ECO:0000256" key="8">
    <source>
        <dbReference type="ARBA" id="ARBA00023239"/>
    </source>
</evidence>
<feature type="binding site" evidence="10">
    <location>
        <position position="317"/>
    </location>
    <ligand>
        <name>substrate</name>
    </ligand>
</feature>
<keyword evidence="8 10" id="KW-0456">Lyase</keyword>
<feature type="binding site" evidence="10">
    <location>
        <position position="149"/>
    </location>
    <ligand>
        <name>substrate</name>
    </ligand>
</feature>
<dbReference type="CDD" id="cd00717">
    <property type="entry name" value="URO-D"/>
    <property type="match status" value="1"/>
</dbReference>
<evidence type="ECO:0000256" key="10">
    <source>
        <dbReference type="HAMAP-Rule" id="MF_00218"/>
    </source>
</evidence>
<evidence type="ECO:0000256" key="1">
    <source>
        <dbReference type="ARBA" id="ARBA00004514"/>
    </source>
</evidence>
<dbReference type="NCBIfam" id="TIGR01464">
    <property type="entry name" value="hemE"/>
    <property type="match status" value="1"/>
</dbReference>
<comment type="subunit">
    <text evidence="4 10">Homodimer.</text>
</comment>
<dbReference type="PANTHER" id="PTHR21091:SF169">
    <property type="entry name" value="UROPORPHYRINOGEN DECARBOXYLASE"/>
    <property type="match status" value="1"/>
</dbReference>
<feature type="domain" description="Uroporphyrinogen decarboxylase (URO-D)" evidence="13">
    <location>
        <begin position="19"/>
        <end position="28"/>
    </location>
</feature>
<dbReference type="Gene3D" id="3.20.20.210">
    <property type="match status" value="1"/>
</dbReference>
<keyword evidence="7 10" id="KW-0210">Decarboxylase</keyword>
<dbReference type="PANTHER" id="PTHR21091">
    <property type="entry name" value="METHYLTETRAHYDROFOLATE:HOMOCYSTEINE METHYLTRANSFERASE RELATED"/>
    <property type="match status" value="1"/>
</dbReference>
<proteinExistence type="inferred from homology"/>
<evidence type="ECO:0000256" key="3">
    <source>
        <dbReference type="ARBA" id="ARBA00009935"/>
    </source>
</evidence>
<feature type="site" description="Transition state stabilizer" evidence="10">
    <location>
        <position position="73"/>
    </location>
</feature>
<dbReference type="Pfam" id="PF01208">
    <property type="entry name" value="URO-D"/>
    <property type="match status" value="1"/>
</dbReference>
<dbReference type="PROSITE" id="PS00907">
    <property type="entry name" value="UROD_2"/>
    <property type="match status" value="1"/>
</dbReference>
<evidence type="ECO:0000256" key="12">
    <source>
        <dbReference type="RuleBase" id="RU004169"/>
    </source>
</evidence>
<dbReference type="InterPro" id="IPR006361">
    <property type="entry name" value="Uroporphyrinogen_deCO2ase_HemE"/>
</dbReference>
<evidence type="ECO:0000256" key="9">
    <source>
        <dbReference type="ARBA" id="ARBA00023244"/>
    </source>
</evidence>
<feature type="domain" description="Uroporphyrinogen decarboxylase (URO-D)" evidence="14">
    <location>
        <begin position="137"/>
        <end position="153"/>
    </location>
</feature>
<dbReference type="EC" id="4.1.1.37" evidence="5 10"/>
<dbReference type="GO" id="GO:0005829">
    <property type="term" value="C:cytosol"/>
    <property type="evidence" value="ECO:0007669"/>
    <property type="project" value="UniProtKB-SubCell"/>
</dbReference>
<comment type="function">
    <text evidence="10">Catalyzes the decarboxylation of four acetate groups of uroporphyrinogen-III to yield coproporphyrinogen-III.</text>
</comment>
<dbReference type="GO" id="GO:0006782">
    <property type="term" value="P:protoporphyrinogen IX biosynthetic process"/>
    <property type="evidence" value="ECO:0007669"/>
    <property type="project" value="UniProtKB-UniRule"/>
</dbReference>
<dbReference type="FunFam" id="3.20.20.210:FF:000008">
    <property type="entry name" value="Uroporphyrinogen decarboxylase"/>
    <property type="match status" value="1"/>
</dbReference>
<evidence type="ECO:0000313" key="15">
    <source>
        <dbReference type="EMBL" id="HEF65682.1"/>
    </source>
</evidence>
<evidence type="ECO:0000256" key="5">
    <source>
        <dbReference type="ARBA" id="ARBA00012288"/>
    </source>
</evidence>
<name>A0A7C1JYV2_THERO</name>
<comment type="subcellular location">
    <subcellularLocation>
        <location evidence="1">Cytoplasm</location>
        <location evidence="1">Cytosol</location>
    </subcellularLocation>
</comment>
<comment type="catalytic activity">
    <reaction evidence="10 11">
        <text>uroporphyrinogen III + 4 H(+) = coproporphyrinogen III + 4 CO2</text>
        <dbReference type="Rhea" id="RHEA:19865"/>
        <dbReference type="ChEBI" id="CHEBI:15378"/>
        <dbReference type="ChEBI" id="CHEBI:16526"/>
        <dbReference type="ChEBI" id="CHEBI:57308"/>
        <dbReference type="ChEBI" id="CHEBI:57309"/>
        <dbReference type="EC" id="4.1.1.37"/>
    </reaction>
</comment>
<evidence type="ECO:0000256" key="11">
    <source>
        <dbReference type="RuleBase" id="RU000554"/>
    </source>
</evidence>
<dbReference type="InterPro" id="IPR038071">
    <property type="entry name" value="UROD/MetE-like_sf"/>
</dbReference>
<dbReference type="EMBL" id="DSJL01000011">
    <property type="protein sequence ID" value="HEF65682.1"/>
    <property type="molecule type" value="Genomic_DNA"/>
</dbReference>
<comment type="pathway">
    <text evidence="2 10 11">Porphyrin-containing compound metabolism; protoporphyrin-IX biosynthesis; coproporphyrinogen-III from 5-aminolevulinate: step 4/4.</text>
</comment>
<feature type="binding site" evidence="10">
    <location>
        <position position="73"/>
    </location>
    <ligand>
        <name>substrate</name>
    </ligand>
</feature>
<evidence type="ECO:0000256" key="7">
    <source>
        <dbReference type="ARBA" id="ARBA00022793"/>
    </source>
</evidence>
<comment type="caution">
    <text evidence="15">The sequence shown here is derived from an EMBL/GenBank/DDBJ whole genome shotgun (WGS) entry which is preliminary data.</text>
</comment>
<dbReference type="PROSITE" id="PS00906">
    <property type="entry name" value="UROD_1"/>
    <property type="match status" value="1"/>
</dbReference>
<evidence type="ECO:0000256" key="2">
    <source>
        <dbReference type="ARBA" id="ARBA00004804"/>
    </source>
</evidence>
<protein>
    <recommendedName>
        <fullName evidence="5 10">Uroporphyrinogen decarboxylase</fullName>
        <shortName evidence="10">UPD</shortName>
        <shortName evidence="10">URO-D</shortName>
        <ecNumber evidence="5 10">4.1.1.37</ecNumber>
    </recommendedName>
</protein>
<evidence type="ECO:0000259" key="14">
    <source>
        <dbReference type="PROSITE" id="PS00907"/>
    </source>
</evidence>
<comment type="caution">
    <text evidence="10">Lacks conserved residue(s) required for the propagation of feature annotation.</text>
</comment>
<dbReference type="GO" id="GO:0004853">
    <property type="term" value="F:uroporphyrinogen decarboxylase activity"/>
    <property type="evidence" value="ECO:0007669"/>
    <property type="project" value="UniProtKB-UniRule"/>
</dbReference>
<dbReference type="SUPFAM" id="SSF51726">
    <property type="entry name" value="UROD/MetE-like"/>
    <property type="match status" value="1"/>
</dbReference>
<gene>
    <name evidence="10 15" type="primary">hemE</name>
    <name evidence="15" type="ORF">ENP47_08810</name>
</gene>
<accession>A0A7C1JYV2</accession>
<sequence length="344" mass="38203">MTDSRFLRACRRQVTDKTPVWLMRQAGRYLPEYRALRERYSLLELCRHPELAAEVTLQPLRRFSLDAAIVFADILLPLLALGIEVTFAAGDGPVIGQPLRDPATVLRFPDPDETALVPVAEAIRIVRGELPTEIALIGFAGAPFTLASYLIEGGSSRQFLATKRFLLTHRTEWELLLDKLTDLTIRYLRLQVAAGANAVQLFDSWAGALAPALYREAVLPWTRQVVREIQSLGVPVIFFSTGTAGFLDLVAETGADVIGVDWRVELDRAWQLIGDRAIQGNLDPAWLLAPRSDIERAVRDVLRRAGGRPGHIFNLGHGVLPETPPEAVAYLVELVHEWPLAPQD</sequence>
<dbReference type="UniPathway" id="UPA00251">
    <property type="reaction ID" value="UER00321"/>
</dbReference>
<organism evidence="15">
    <name type="scientific">Thermomicrobium roseum</name>
    <dbReference type="NCBI Taxonomy" id="500"/>
    <lineage>
        <taxon>Bacteria</taxon>
        <taxon>Pseudomonadati</taxon>
        <taxon>Thermomicrobiota</taxon>
        <taxon>Thermomicrobia</taxon>
        <taxon>Thermomicrobiales</taxon>
        <taxon>Thermomicrobiaceae</taxon>
        <taxon>Thermomicrobium</taxon>
    </lineage>
</organism>
<keyword evidence="9 10" id="KW-0627">Porphyrin biosynthesis</keyword>